<dbReference type="Gene3D" id="1.25.40.10">
    <property type="entry name" value="Tetratricopeptide repeat domain"/>
    <property type="match status" value="1"/>
</dbReference>
<dbReference type="OrthoDB" id="4332031at2"/>
<keyword evidence="3" id="KW-1185">Reference proteome</keyword>
<organism evidence="2 3">
    <name type="scientific">Kribbella albertanoniae</name>
    <dbReference type="NCBI Taxonomy" id="1266829"/>
    <lineage>
        <taxon>Bacteria</taxon>
        <taxon>Bacillati</taxon>
        <taxon>Actinomycetota</taxon>
        <taxon>Actinomycetes</taxon>
        <taxon>Propionibacteriales</taxon>
        <taxon>Kribbellaceae</taxon>
        <taxon>Kribbella</taxon>
    </lineage>
</organism>
<comment type="caution">
    <text evidence="2">The sequence shown here is derived from an EMBL/GenBank/DDBJ whole genome shotgun (WGS) entry which is preliminary data.</text>
</comment>
<dbReference type="InterPro" id="IPR011990">
    <property type="entry name" value="TPR-like_helical_dom_sf"/>
</dbReference>
<name>A0A4R4QKB4_9ACTN</name>
<feature type="domain" description="HTH cro/C1-type" evidence="1">
    <location>
        <begin position="43"/>
        <end position="79"/>
    </location>
</feature>
<dbReference type="InterPro" id="IPR001387">
    <property type="entry name" value="Cro/C1-type_HTH"/>
</dbReference>
<evidence type="ECO:0000313" key="3">
    <source>
        <dbReference type="Proteomes" id="UP000295075"/>
    </source>
</evidence>
<evidence type="ECO:0000313" key="2">
    <source>
        <dbReference type="EMBL" id="TDC35773.1"/>
    </source>
</evidence>
<protein>
    <submittedName>
        <fullName evidence="2">Tat pathway signal protein</fullName>
    </submittedName>
</protein>
<dbReference type="SUPFAM" id="SSF48452">
    <property type="entry name" value="TPR-like"/>
    <property type="match status" value="1"/>
</dbReference>
<dbReference type="PROSITE" id="PS50943">
    <property type="entry name" value="HTH_CROC1"/>
    <property type="match status" value="1"/>
</dbReference>
<proteinExistence type="predicted"/>
<dbReference type="AlphaFoldDB" id="A0A4R4QKB4"/>
<dbReference type="RefSeq" id="WP_132399755.1">
    <property type="nucleotide sequence ID" value="NZ_SMKA01000001.1"/>
</dbReference>
<accession>A0A4R4QKB4</accession>
<dbReference type="Proteomes" id="UP000295075">
    <property type="component" value="Unassembled WGS sequence"/>
</dbReference>
<sequence>MAKDPASRNLALKAWMDEHEVSAGEFAEMLNEAMYAGGRQDGDVTRRTVFRWLSGERRSPQTAQLKALETVTGKTAAELGFVPRRVLVRPIPSLQDAPVQRRTFLAAASTTTLATLAATSSTGRPTVGLPDVTRLRGQLNELWLHDDQFGGGSSLEQRAIALAERTLGLQQNGAATQRVRARLYALAAAFTSAAMFAAFDARRLTEAQHHLEKAVTLAGLSGDAQVQHQLWRYASMLAVHKGRYTDAIAAAEACAQTKVHRADPFFASMTHSRIALAASNLGDGARALRALERSAEALERAETSIPRPASVNFYTLGELHGLAGIVHYRLGIAAESESHIHRCLAELRADQHRNRSYYRAQAALAQLAQGDVDQALATAQSVVPSPTDLTPGRVSHLLATFTSALTQNAASGTAVRDWRDFVRAL</sequence>
<dbReference type="EMBL" id="SMKA01000001">
    <property type="protein sequence ID" value="TDC35773.1"/>
    <property type="molecule type" value="Genomic_DNA"/>
</dbReference>
<evidence type="ECO:0000259" key="1">
    <source>
        <dbReference type="PROSITE" id="PS50943"/>
    </source>
</evidence>
<gene>
    <name evidence="2" type="ORF">E1261_00140</name>
</gene>
<reference evidence="2 3" key="1">
    <citation type="submission" date="2019-03" db="EMBL/GenBank/DDBJ databases">
        <title>Draft genome sequences of novel Actinobacteria.</title>
        <authorList>
            <person name="Sahin N."/>
            <person name="Ay H."/>
            <person name="Saygin H."/>
        </authorList>
    </citation>
    <scope>NUCLEOTIDE SEQUENCE [LARGE SCALE GENOMIC DNA]</scope>
    <source>
        <strain evidence="2 3">JCM 30547</strain>
    </source>
</reference>